<dbReference type="KEGG" id="sbi:8079133"/>
<reference evidence="2" key="2">
    <citation type="submission" date="2020-10" db="EMBL/GenBank/DDBJ databases">
        <authorList>
            <person name="Cooper E.A."/>
            <person name="Brenton Z.W."/>
            <person name="Flinn B.S."/>
            <person name="Jenkins J."/>
            <person name="Shu S."/>
            <person name="Flowers D."/>
            <person name="Luo F."/>
            <person name="Wang Y."/>
            <person name="Xia P."/>
            <person name="Barry K."/>
            <person name="Daum C."/>
            <person name="Lipzen A."/>
            <person name="Yoshinaga Y."/>
            <person name="Schmutz J."/>
            <person name="Saski C."/>
            <person name="Vermerris W."/>
            <person name="Kresovich S."/>
        </authorList>
    </citation>
    <scope>NUCLEOTIDE SEQUENCE</scope>
</reference>
<protein>
    <recommendedName>
        <fullName evidence="4">Stress enhanced protein 1</fullName>
    </recommendedName>
</protein>
<dbReference type="Proteomes" id="UP000807115">
    <property type="component" value="Chromosome 5"/>
</dbReference>
<comment type="caution">
    <text evidence="2">The sequence shown here is derived from an EMBL/GenBank/DDBJ whole genome shotgun (WGS) entry which is preliminary data.</text>
</comment>
<feature type="transmembrane region" description="Helical" evidence="1">
    <location>
        <begin position="109"/>
        <end position="129"/>
    </location>
</feature>
<dbReference type="AlphaFoldDB" id="A0A921UI68"/>
<gene>
    <name evidence="2" type="ORF">BDA96_05G210300</name>
</gene>
<organism evidence="2 3">
    <name type="scientific">Sorghum bicolor</name>
    <name type="common">Sorghum</name>
    <name type="synonym">Sorghum vulgare</name>
    <dbReference type="NCBI Taxonomy" id="4558"/>
    <lineage>
        <taxon>Eukaryota</taxon>
        <taxon>Viridiplantae</taxon>
        <taxon>Streptophyta</taxon>
        <taxon>Embryophyta</taxon>
        <taxon>Tracheophyta</taxon>
        <taxon>Spermatophyta</taxon>
        <taxon>Magnoliopsida</taxon>
        <taxon>Liliopsida</taxon>
        <taxon>Poales</taxon>
        <taxon>Poaceae</taxon>
        <taxon>PACMAD clade</taxon>
        <taxon>Panicoideae</taxon>
        <taxon>Andropogonodae</taxon>
        <taxon>Andropogoneae</taxon>
        <taxon>Sorghinae</taxon>
        <taxon>Sorghum</taxon>
    </lineage>
</organism>
<evidence type="ECO:0000256" key="1">
    <source>
        <dbReference type="SAM" id="Phobius"/>
    </source>
</evidence>
<accession>A0A921UI68</accession>
<name>A0A921UI68_SORBI</name>
<dbReference type="EMBL" id="CM027684">
    <property type="protein sequence ID" value="KAG0530711.1"/>
    <property type="molecule type" value="Genomic_DNA"/>
</dbReference>
<proteinExistence type="predicted"/>
<dbReference type="OMA" id="CEQQSAK"/>
<keyword evidence="1" id="KW-0812">Transmembrane</keyword>
<dbReference type="OrthoDB" id="543868at2759"/>
<keyword evidence="1" id="KW-0472">Membrane</keyword>
<dbReference type="Gramene" id="EES10144">
    <property type="protein sequence ID" value="EES10144"/>
    <property type="gene ID" value="SORBI_3005G194100"/>
</dbReference>
<sequence length="139" mass="13993">MAPFAVLRSSSPVVAAAAAATAPSFSRRMSSHASALRIISSKSRVSCRGRASSRSLSIRCEQQSAKQGGGGGPDVWLGRAAMVGFASAIAVEVGTGKGFLQNFGVATPAPTLALVVSGLVVGLVVFFLLQSGGGSRGRD</sequence>
<dbReference type="SUPFAM" id="SSF103511">
    <property type="entry name" value="Chlorophyll a-b binding protein"/>
    <property type="match status" value="1"/>
</dbReference>
<keyword evidence="1" id="KW-1133">Transmembrane helix</keyword>
<evidence type="ECO:0000313" key="3">
    <source>
        <dbReference type="Proteomes" id="UP000807115"/>
    </source>
</evidence>
<reference evidence="2" key="1">
    <citation type="journal article" date="2019" name="BMC Genomics">
        <title>A new reference genome for Sorghum bicolor reveals high levels of sequence similarity between sweet and grain genotypes: implications for the genetics of sugar metabolism.</title>
        <authorList>
            <person name="Cooper E.A."/>
            <person name="Brenton Z.W."/>
            <person name="Flinn B.S."/>
            <person name="Jenkins J."/>
            <person name="Shu S."/>
            <person name="Flowers D."/>
            <person name="Luo F."/>
            <person name="Wang Y."/>
            <person name="Xia P."/>
            <person name="Barry K."/>
            <person name="Daum C."/>
            <person name="Lipzen A."/>
            <person name="Yoshinaga Y."/>
            <person name="Schmutz J."/>
            <person name="Saski C."/>
            <person name="Vermerris W."/>
            <person name="Kresovich S."/>
        </authorList>
    </citation>
    <scope>NUCLEOTIDE SEQUENCE</scope>
</reference>
<evidence type="ECO:0000313" key="2">
    <source>
        <dbReference type="EMBL" id="KAG0530711.1"/>
    </source>
</evidence>
<evidence type="ECO:0008006" key="4">
    <source>
        <dbReference type="Google" id="ProtNLM"/>
    </source>
</evidence>